<evidence type="ECO:0000256" key="1">
    <source>
        <dbReference type="ARBA" id="ARBA00022553"/>
    </source>
</evidence>
<dbReference type="AlphaFoldDB" id="A0AAV2NLL6"/>
<feature type="compositionally biased region" description="Low complexity" evidence="3">
    <location>
        <begin position="1077"/>
        <end position="1097"/>
    </location>
</feature>
<feature type="region of interest" description="Disordered" evidence="3">
    <location>
        <begin position="578"/>
        <end position="602"/>
    </location>
</feature>
<feature type="compositionally biased region" description="Polar residues" evidence="3">
    <location>
        <begin position="179"/>
        <end position="189"/>
    </location>
</feature>
<dbReference type="InterPro" id="IPR001849">
    <property type="entry name" value="PH_domain"/>
</dbReference>
<dbReference type="Pfam" id="PF00621">
    <property type="entry name" value="RhoGEF"/>
    <property type="match status" value="1"/>
</dbReference>
<name>A0AAV2NLL6_9HYME</name>
<evidence type="ECO:0000256" key="3">
    <source>
        <dbReference type="SAM" id="MobiDB-lite"/>
    </source>
</evidence>
<dbReference type="Gene3D" id="2.30.29.30">
    <property type="entry name" value="Pleckstrin-homology domain (PH domain)/Phosphotyrosine-binding domain (PTB)"/>
    <property type="match status" value="1"/>
</dbReference>
<keyword evidence="2" id="KW-0344">Guanine-nucleotide releasing factor</keyword>
<dbReference type="SUPFAM" id="SSF48065">
    <property type="entry name" value="DBL homology domain (DH-domain)"/>
    <property type="match status" value="1"/>
</dbReference>
<dbReference type="InterPro" id="IPR000219">
    <property type="entry name" value="DH_dom"/>
</dbReference>
<proteinExistence type="predicted"/>
<dbReference type="GO" id="GO:0005085">
    <property type="term" value="F:guanyl-nucleotide exchange factor activity"/>
    <property type="evidence" value="ECO:0007669"/>
    <property type="project" value="UniProtKB-KW"/>
</dbReference>
<feature type="compositionally biased region" description="Low complexity" evidence="3">
    <location>
        <begin position="1008"/>
        <end position="1019"/>
    </location>
</feature>
<evidence type="ECO:0000256" key="2">
    <source>
        <dbReference type="ARBA" id="ARBA00022658"/>
    </source>
</evidence>
<feature type="domain" description="PH" evidence="4">
    <location>
        <begin position="827"/>
        <end position="937"/>
    </location>
</feature>
<dbReference type="InterPro" id="IPR035899">
    <property type="entry name" value="DBL_dom_sf"/>
</dbReference>
<reference evidence="6" key="1">
    <citation type="submission" date="2024-04" db="EMBL/GenBank/DDBJ databases">
        <authorList>
            <consortium name="Molecular Ecology Group"/>
        </authorList>
    </citation>
    <scope>NUCLEOTIDE SEQUENCE</scope>
</reference>
<dbReference type="PANTHER" id="PTHR45845:SF3">
    <property type="entry name" value="PURATROPHIN-1-LIKE, ISOFORM A"/>
    <property type="match status" value="1"/>
</dbReference>
<dbReference type="Gene3D" id="1.20.900.10">
    <property type="entry name" value="Dbl homology (DH) domain"/>
    <property type="match status" value="1"/>
</dbReference>
<feature type="compositionally biased region" description="Basic and acidic residues" evidence="3">
    <location>
        <begin position="190"/>
        <end position="211"/>
    </location>
</feature>
<dbReference type="CDD" id="cd13242">
    <property type="entry name" value="PH_puratrophin-1"/>
    <property type="match status" value="1"/>
</dbReference>
<accession>A0AAV2NLL6</accession>
<dbReference type="SUPFAM" id="SSF50729">
    <property type="entry name" value="PH domain-like"/>
    <property type="match status" value="1"/>
</dbReference>
<evidence type="ECO:0000313" key="7">
    <source>
        <dbReference type="Proteomes" id="UP001497644"/>
    </source>
</evidence>
<sequence>MYISEEDSGDDGGGCRLISVRQCVDVDGTCETSSRPEKERVDDSNGDDGLKRPEGDGCATTLEVDKRIVPPGILKKLSASESPEKLREFRKNRSWKGPSRRFYDVHAFKGRSASFILTRETDRTTWKASGEIVNRENTVEEDGHTTVVNPQYRDTLTRSIQVSSKIETRGRALRRTASAPETSEQISTDDFSRIEERSRENENDSVERTTEEQICLENSFLERSTSSSSRDVIDGIQTTRYRSRTESRSSRSQEFVTKTEQLIARRVVTPQIDLARRTRASSFVIERKRHRLGAKTFSRSIEDLSQCTITSDAGADGMRNCGSTVAGVREDEGCVLLGVRSLEDAPQIGLVPRQDVRCTRRDRERARILRRRRINGRSASVPRLKRHLDKGSDLAEAASASGLRELARSLKQHLRGFGSRLEDRREYLEDTSRCCLLQDRAYEWAQEARLASERRSQQFLMARPPLPPEHFTEMMALAEKLGNEVLLEQCRIARNKCAEALEIARTTSAPGSPARRRSFAASESTSWDDTLAKRTSWDDSDSSASYACPMESVGSAGSSGRPVLDNIAELRESAEQLLDCSPPRTPPRSPAPRRLVKPPVNSHLHRSASIAPGMKAKKTILLIMREMIQTERDYVKSLEYIIENYIPELVREDIPQALRGQRNVIFGNVEKIYEFHSQHFLRELEQCEQSPMLVGQCFLRHEKKFYLYALYNKNKPNSDSLMAEYGTSFFKQKQLELGDKMDLASYLLKPVQRMGKYALLLQQLVKAGTDLSEQLSGKEEKEEKEDSMKPIVEGEADLRAAEQMVRFQLRHGNDLLAMDSLRDCDVNVKEQGRLLRQNEFLVWQGKGKKCLRQVFLFEDLILFSKARRFPDRKNLDIYIYKHSIKTTDIGLTAVIADSPTKFEIWFRKRKPGDTYTLQCASEDIKKAWTEELSNLLWKQALRNREVRLAEMSSMGIGNKPCLDIRPSADQINDRSISVAQLSKTPRFRNSIAVSMAEDSSRCSRRPHSVISVSSSSSSGGSSGPPTTLNLGLDTSPRPHHRSTTLNSQCSVESGIIADISIVSDDGGDSTERSPWNSTLESPTSLPTTSTPLQSPTSGTAATVTPASSTDTNLTSYDQDMSINL</sequence>
<feature type="compositionally biased region" description="Polar residues" evidence="3">
    <location>
        <begin position="1098"/>
        <end position="1124"/>
    </location>
</feature>
<feature type="region of interest" description="Disordered" evidence="3">
    <location>
        <begin position="1061"/>
        <end position="1124"/>
    </location>
</feature>
<feature type="region of interest" description="Disordered" evidence="3">
    <location>
        <begin position="28"/>
        <end position="57"/>
    </location>
</feature>
<dbReference type="InterPro" id="IPR052231">
    <property type="entry name" value="Rho_GEF_signaling-related"/>
</dbReference>
<keyword evidence="1" id="KW-0597">Phosphoprotein</keyword>
<dbReference type="PANTHER" id="PTHR45845">
    <property type="entry name" value="RHO GUANINE NUCLEOTIDE EXCHANGE FACTOR-RELATED"/>
    <property type="match status" value="1"/>
</dbReference>
<protein>
    <recommendedName>
        <fullName evidence="8">Puratrophin-1</fullName>
    </recommendedName>
</protein>
<organism evidence="6 7">
    <name type="scientific">Lasius platythorax</name>
    <dbReference type="NCBI Taxonomy" id="488582"/>
    <lineage>
        <taxon>Eukaryota</taxon>
        <taxon>Metazoa</taxon>
        <taxon>Ecdysozoa</taxon>
        <taxon>Arthropoda</taxon>
        <taxon>Hexapoda</taxon>
        <taxon>Insecta</taxon>
        <taxon>Pterygota</taxon>
        <taxon>Neoptera</taxon>
        <taxon>Endopterygota</taxon>
        <taxon>Hymenoptera</taxon>
        <taxon>Apocrita</taxon>
        <taxon>Aculeata</taxon>
        <taxon>Formicoidea</taxon>
        <taxon>Formicidae</taxon>
        <taxon>Formicinae</taxon>
        <taxon>Lasius</taxon>
        <taxon>Lasius</taxon>
    </lineage>
</organism>
<feature type="domain" description="DH" evidence="5">
    <location>
        <begin position="619"/>
        <end position="815"/>
    </location>
</feature>
<evidence type="ECO:0000313" key="6">
    <source>
        <dbReference type="EMBL" id="CAL1680678.1"/>
    </source>
</evidence>
<dbReference type="PROSITE" id="PS50010">
    <property type="entry name" value="DH_2"/>
    <property type="match status" value="1"/>
</dbReference>
<gene>
    <name evidence="6" type="ORF">LPLAT_LOCUS6656</name>
</gene>
<dbReference type="Pfam" id="PF22697">
    <property type="entry name" value="SOS1_NGEF_PH"/>
    <property type="match status" value="1"/>
</dbReference>
<dbReference type="EMBL" id="OZ034825">
    <property type="protein sequence ID" value="CAL1680678.1"/>
    <property type="molecule type" value="Genomic_DNA"/>
</dbReference>
<dbReference type="Proteomes" id="UP001497644">
    <property type="component" value="Chromosome 2"/>
</dbReference>
<feature type="region of interest" description="Disordered" evidence="3">
    <location>
        <begin position="995"/>
        <end position="1047"/>
    </location>
</feature>
<dbReference type="PROSITE" id="PS50003">
    <property type="entry name" value="PH_DOMAIN"/>
    <property type="match status" value="1"/>
</dbReference>
<feature type="compositionally biased region" description="Basic and acidic residues" evidence="3">
    <location>
        <begin position="34"/>
        <end position="55"/>
    </location>
</feature>
<feature type="region of interest" description="Disordered" evidence="3">
    <location>
        <begin position="167"/>
        <end position="211"/>
    </location>
</feature>
<dbReference type="InterPro" id="IPR011993">
    <property type="entry name" value="PH-like_dom_sf"/>
</dbReference>
<dbReference type="InterPro" id="IPR055251">
    <property type="entry name" value="SOS1_NGEF_PH"/>
</dbReference>
<dbReference type="SMART" id="SM00233">
    <property type="entry name" value="PH"/>
    <property type="match status" value="1"/>
</dbReference>
<evidence type="ECO:0000259" key="4">
    <source>
        <dbReference type="PROSITE" id="PS50003"/>
    </source>
</evidence>
<keyword evidence="7" id="KW-1185">Reference proteome</keyword>
<evidence type="ECO:0000259" key="5">
    <source>
        <dbReference type="PROSITE" id="PS50010"/>
    </source>
</evidence>
<dbReference type="SMART" id="SM00325">
    <property type="entry name" value="RhoGEF"/>
    <property type="match status" value="1"/>
</dbReference>
<feature type="region of interest" description="Disordered" evidence="3">
    <location>
        <begin position="226"/>
        <end position="253"/>
    </location>
</feature>
<dbReference type="CDD" id="cd00160">
    <property type="entry name" value="RhoGEF"/>
    <property type="match status" value="1"/>
</dbReference>
<evidence type="ECO:0008006" key="8">
    <source>
        <dbReference type="Google" id="ProtNLM"/>
    </source>
</evidence>
<dbReference type="FunFam" id="2.30.29.30:FF:000078">
    <property type="entry name" value="Guanine nucleotide exchange factor DBS"/>
    <property type="match status" value="1"/>
</dbReference>